<dbReference type="Ensembl" id="ENSDCDT00010072917.1">
    <property type="protein sequence ID" value="ENSDCDP00010062128.1"/>
    <property type="gene ID" value="ENSDCDG00010034179.1"/>
</dbReference>
<gene>
    <name evidence="10" type="primary">CLCC1</name>
</gene>
<feature type="transmembrane region" description="Helical" evidence="9">
    <location>
        <begin position="374"/>
        <end position="396"/>
    </location>
</feature>
<comment type="similarity">
    <text evidence="2">Belongs to the chloride channel MCLC family.</text>
</comment>
<evidence type="ECO:0000256" key="9">
    <source>
        <dbReference type="SAM" id="Phobius"/>
    </source>
</evidence>
<evidence type="ECO:0000256" key="1">
    <source>
        <dbReference type="ARBA" id="ARBA00004141"/>
    </source>
</evidence>
<evidence type="ECO:0000256" key="6">
    <source>
        <dbReference type="ARBA" id="ARBA00023136"/>
    </source>
</evidence>
<dbReference type="GO" id="GO:0016020">
    <property type="term" value="C:membrane"/>
    <property type="evidence" value="ECO:0007669"/>
    <property type="project" value="UniProtKB-SubCell"/>
</dbReference>
<keyword evidence="7" id="KW-0175">Coiled coil</keyword>
<reference evidence="10" key="2">
    <citation type="submission" date="2025-08" db="UniProtKB">
        <authorList>
            <consortium name="Ensembl"/>
        </authorList>
    </citation>
    <scope>IDENTIFICATION</scope>
</reference>
<reference evidence="10 11" key="1">
    <citation type="submission" date="2020-06" db="EMBL/GenBank/DDBJ databases">
        <authorList>
            <consortium name="Wellcome Sanger Institute Data Sharing"/>
        </authorList>
    </citation>
    <scope>NUCLEOTIDE SEQUENCE [LARGE SCALE GENOMIC DNA]</scope>
</reference>
<dbReference type="Proteomes" id="UP000694580">
    <property type="component" value="Chromosome 19"/>
</dbReference>
<accession>A0AAY4EXH8</accession>
<evidence type="ECO:0000256" key="2">
    <source>
        <dbReference type="ARBA" id="ARBA00005944"/>
    </source>
</evidence>
<dbReference type="AlphaFoldDB" id="A0AAY4EXH8"/>
<keyword evidence="6 9" id="KW-0472">Membrane</keyword>
<keyword evidence="4 9" id="KW-0812">Transmembrane</keyword>
<dbReference type="PANTHER" id="PTHR34093">
    <property type="entry name" value="CHLORIDE CHANNEL CLIC-LIKE PROTEIN 1"/>
    <property type="match status" value="1"/>
</dbReference>
<feature type="transmembrane region" description="Helical" evidence="9">
    <location>
        <begin position="256"/>
        <end position="277"/>
    </location>
</feature>
<evidence type="ECO:0000256" key="7">
    <source>
        <dbReference type="SAM" id="Coils"/>
    </source>
</evidence>
<feature type="region of interest" description="Disordered" evidence="8">
    <location>
        <begin position="409"/>
        <end position="475"/>
    </location>
</feature>
<sequence length="609" mass="69697">MNRKRNGAVGEVNTNKNKNTDTDMDMFPAALGCLFVFALSSALLTRGQSDEDDWIDPYDMINYDATTKTMRSPPEERSFGNVPTRRRQFVQDPALDAPCPDVDECNSKVQRLQKEIQDHKWRIASASQASNCNPIFRRFLSKLLKEIRKLGLPGDDPGGEYYDAKVKLTKQSVEEIQKLIDGDESWRTGALDDALSPVLVDFKPHDYEAWKWRFEDTFGVELDTVLKVFLSVFVLVVVICTELWSVVSWFVQFRRLFAICFFISIVWNWFYLYKIAFAEHQTQIIKMESINEKCTGVKQIDWKDNLREWFRSTWTLQDDPCKRYYEVLMVNPILLVPPTKAISVTLTTFITEPLKHFGQGISEFLRALLKDLPVTLQIPVLLTIVLSILVFFYGGVNAAFQHGIMAPFQRRRRDPPGPPQVQSRRRVPQLQDEDIESDTGAEDVPQPRRPVVHRLGGGDAGRAHVRQRRPAKHQEVRHRVYVETLRNADRVYSEDDTDSFQRENGFIVTEEEEMLDDGARAEPVLDPKDEVEKKNLQPTEKEKISKDAKLTSRESPSESERTNIWTEQNAGPTPSGLDADVTEVPVKTMSLSRGPVENVGLSVQETSHC</sequence>
<feature type="compositionally biased region" description="Polar residues" evidence="8">
    <location>
        <begin position="562"/>
        <end position="572"/>
    </location>
</feature>
<feature type="coiled-coil region" evidence="7">
    <location>
        <begin position="102"/>
        <end position="129"/>
    </location>
</feature>
<keyword evidence="5 9" id="KW-1133">Transmembrane helix</keyword>
<dbReference type="GO" id="GO:0005783">
    <property type="term" value="C:endoplasmic reticulum"/>
    <property type="evidence" value="ECO:0007669"/>
    <property type="project" value="TreeGrafter"/>
</dbReference>
<feature type="region of interest" description="Disordered" evidence="8">
    <location>
        <begin position="1"/>
        <end position="20"/>
    </location>
</feature>
<evidence type="ECO:0000256" key="3">
    <source>
        <dbReference type="ARBA" id="ARBA00015571"/>
    </source>
</evidence>
<organism evidence="10 11">
    <name type="scientific">Denticeps clupeoides</name>
    <name type="common">denticle herring</name>
    <dbReference type="NCBI Taxonomy" id="299321"/>
    <lineage>
        <taxon>Eukaryota</taxon>
        <taxon>Metazoa</taxon>
        <taxon>Chordata</taxon>
        <taxon>Craniata</taxon>
        <taxon>Vertebrata</taxon>
        <taxon>Euteleostomi</taxon>
        <taxon>Actinopterygii</taxon>
        <taxon>Neopterygii</taxon>
        <taxon>Teleostei</taxon>
        <taxon>Clupei</taxon>
        <taxon>Clupeiformes</taxon>
        <taxon>Denticipitoidei</taxon>
        <taxon>Denticipitidae</taxon>
        <taxon>Denticeps</taxon>
    </lineage>
</organism>
<feature type="compositionally biased region" description="Basic and acidic residues" evidence="8">
    <location>
        <begin position="517"/>
        <end position="561"/>
    </location>
</feature>
<dbReference type="PANTHER" id="PTHR34093:SF1">
    <property type="entry name" value="CHLORIDE CHANNEL CLIC-LIKE PROTEIN 1"/>
    <property type="match status" value="1"/>
</dbReference>
<evidence type="ECO:0000256" key="8">
    <source>
        <dbReference type="SAM" id="MobiDB-lite"/>
    </source>
</evidence>
<dbReference type="RefSeq" id="XP_028817819.1">
    <property type="nucleotide sequence ID" value="XM_028961986.1"/>
</dbReference>
<dbReference type="GeneID" id="114769188"/>
<proteinExistence type="inferred from homology"/>
<comment type="subcellular location">
    <subcellularLocation>
        <location evidence="1">Membrane</location>
        <topology evidence="1">Multi-pass membrane protein</topology>
    </subcellularLocation>
</comment>
<name>A0AAY4EXH8_9TELE</name>
<evidence type="ECO:0000256" key="5">
    <source>
        <dbReference type="ARBA" id="ARBA00022989"/>
    </source>
</evidence>
<reference evidence="10" key="3">
    <citation type="submission" date="2025-09" db="UniProtKB">
        <authorList>
            <consortium name="Ensembl"/>
        </authorList>
    </citation>
    <scope>IDENTIFICATION</scope>
</reference>
<keyword evidence="11" id="KW-1185">Reference proteome</keyword>
<evidence type="ECO:0000313" key="11">
    <source>
        <dbReference type="Proteomes" id="UP000694580"/>
    </source>
</evidence>
<dbReference type="InterPro" id="IPR009231">
    <property type="entry name" value="Chloride_chnl_CLIC-like"/>
</dbReference>
<dbReference type="Pfam" id="PF05934">
    <property type="entry name" value="MCLC"/>
    <property type="match status" value="1"/>
</dbReference>
<protein>
    <recommendedName>
        <fullName evidence="3">Chloride channel CLIC-like protein 1</fullName>
    </recommendedName>
</protein>
<dbReference type="GO" id="GO:0005254">
    <property type="term" value="F:chloride channel activity"/>
    <property type="evidence" value="ECO:0007669"/>
    <property type="project" value="TreeGrafter"/>
</dbReference>
<feature type="region of interest" description="Disordered" evidence="8">
    <location>
        <begin position="514"/>
        <end position="609"/>
    </location>
</feature>
<evidence type="ECO:0000256" key="4">
    <source>
        <dbReference type="ARBA" id="ARBA00022692"/>
    </source>
</evidence>
<feature type="compositionally biased region" description="Acidic residues" evidence="8">
    <location>
        <begin position="431"/>
        <end position="441"/>
    </location>
</feature>
<feature type="transmembrane region" description="Helical" evidence="9">
    <location>
        <begin position="228"/>
        <end position="250"/>
    </location>
</feature>
<evidence type="ECO:0000313" key="10">
    <source>
        <dbReference type="Ensembl" id="ENSDCDP00010062128.1"/>
    </source>
</evidence>
<dbReference type="GeneTree" id="ENSGT00940000165672"/>